<comment type="caution">
    <text evidence="7">The sequence shown here is derived from an EMBL/GenBank/DDBJ whole genome shotgun (WGS) entry which is preliminary data.</text>
</comment>
<evidence type="ECO:0000313" key="8">
    <source>
        <dbReference type="Proteomes" id="UP001431783"/>
    </source>
</evidence>
<evidence type="ECO:0000256" key="4">
    <source>
        <dbReference type="ARBA" id="ARBA00023136"/>
    </source>
</evidence>
<feature type="domain" description="SLC26A/SulP transporter" evidence="6">
    <location>
        <begin position="65"/>
        <end position="457"/>
    </location>
</feature>
<dbReference type="InterPro" id="IPR001902">
    <property type="entry name" value="SLC26A/SulP_fam"/>
</dbReference>
<dbReference type="Pfam" id="PF00916">
    <property type="entry name" value="Sulfate_transp"/>
    <property type="match status" value="1"/>
</dbReference>
<dbReference type="CDD" id="cd07042">
    <property type="entry name" value="STAS_SulP_like_sulfate_transporter"/>
    <property type="match status" value="1"/>
</dbReference>
<name>A0AAW1UJG1_9CUCU</name>
<feature type="transmembrane region" description="Helical" evidence="5">
    <location>
        <begin position="452"/>
        <end position="483"/>
    </location>
</feature>
<accession>A0AAW1UJG1</accession>
<dbReference type="InterPro" id="IPR011547">
    <property type="entry name" value="SLC26A/SulP_dom"/>
</dbReference>
<evidence type="ECO:0000256" key="2">
    <source>
        <dbReference type="ARBA" id="ARBA00022692"/>
    </source>
</evidence>
<evidence type="ECO:0000256" key="3">
    <source>
        <dbReference type="ARBA" id="ARBA00022989"/>
    </source>
</evidence>
<feature type="transmembrane region" description="Helical" evidence="5">
    <location>
        <begin position="94"/>
        <end position="117"/>
    </location>
</feature>
<evidence type="ECO:0000313" key="7">
    <source>
        <dbReference type="EMBL" id="KAK9881220.1"/>
    </source>
</evidence>
<dbReference type="PANTHER" id="PTHR11814">
    <property type="entry name" value="SULFATE TRANSPORTER"/>
    <property type="match status" value="1"/>
</dbReference>
<evidence type="ECO:0000256" key="5">
    <source>
        <dbReference type="SAM" id="Phobius"/>
    </source>
</evidence>
<proteinExistence type="predicted"/>
<evidence type="ECO:0000256" key="1">
    <source>
        <dbReference type="ARBA" id="ARBA00004141"/>
    </source>
</evidence>
<keyword evidence="8" id="KW-1185">Reference proteome</keyword>
<feature type="transmembrane region" description="Helical" evidence="5">
    <location>
        <begin position="358"/>
        <end position="376"/>
    </location>
</feature>
<dbReference type="Proteomes" id="UP001431783">
    <property type="component" value="Unassembled WGS sequence"/>
</dbReference>
<keyword evidence="2 5" id="KW-0812">Transmembrane</keyword>
<feature type="transmembrane region" description="Helical" evidence="5">
    <location>
        <begin position="327"/>
        <end position="346"/>
    </location>
</feature>
<reference evidence="7 8" key="1">
    <citation type="submission" date="2023-03" db="EMBL/GenBank/DDBJ databases">
        <title>Genome insight into feeding habits of ladybird beetles.</title>
        <authorList>
            <person name="Li H.-S."/>
            <person name="Huang Y.-H."/>
            <person name="Pang H."/>
        </authorList>
    </citation>
    <scope>NUCLEOTIDE SEQUENCE [LARGE SCALE GENOMIC DNA]</scope>
    <source>
        <strain evidence="7">SYSU_2023b</strain>
        <tissue evidence="7">Whole body</tissue>
    </source>
</reference>
<dbReference type="GO" id="GO:0016020">
    <property type="term" value="C:membrane"/>
    <property type="evidence" value="ECO:0007669"/>
    <property type="project" value="UniProtKB-SubCell"/>
</dbReference>
<evidence type="ECO:0000259" key="6">
    <source>
        <dbReference type="Pfam" id="PF00916"/>
    </source>
</evidence>
<dbReference type="GO" id="GO:0055085">
    <property type="term" value="P:transmembrane transport"/>
    <property type="evidence" value="ECO:0007669"/>
    <property type="project" value="InterPro"/>
</dbReference>
<feature type="transmembrane region" description="Helical" evidence="5">
    <location>
        <begin position="396"/>
        <end position="416"/>
    </location>
</feature>
<dbReference type="EMBL" id="JARQZJ010000068">
    <property type="protein sequence ID" value="KAK9881220.1"/>
    <property type="molecule type" value="Genomic_DNA"/>
</dbReference>
<protein>
    <recommendedName>
        <fullName evidence="6">SLC26A/SulP transporter domain-containing protein</fullName>
    </recommendedName>
</protein>
<dbReference type="Gene3D" id="3.30.750.24">
    <property type="entry name" value="STAS domain"/>
    <property type="match status" value="1"/>
</dbReference>
<dbReference type="AlphaFoldDB" id="A0AAW1UJG1"/>
<gene>
    <name evidence="7" type="ORF">WA026_015337</name>
</gene>
<keyword evidence="3 5" id="KW-1133">Transmembrane helix</keyword>
<sequence length="657" mass="72264">MTKSCKLTGSENTGTTHLSIGNENKANVAKRGFSQMATSYCRRILTRRLPILQWSPTYNTHKCISDTIAGITVGLTVIPQALAYANLAGLPPQFGLYSAFVGCFIYFVFGTCKDITIGPTALLSLMTYQQVMNRNSDYAVLLCFLSGIVQILMAVLRLGVLVDFISIPVTVGFTSATSVIIATSQLKSLLGLKISSSGFLDTLMKVYQKINETRFTDLYLGIGCIVFLLLLRKLKNFQLNVVGEKPTTRQKYWNRTFWLIGTSRNALVVLLCSVAGYLYEVKGEGSPFLLTGEIKPGLPSIQLPPFQTVINNQTIGFSDMVMDLGSSIFLVPIIAVLGNVAIAKAFASGTMIDATQELFCLSMCNVIGSFFSSMPITGSFSRSAVNHASGVQTPAGGIFTSVLVLLALSFITPYFAYIPKTSLAAVIISAVIFMIEYEVVKPMWRSSKKDLISAIATFFVCLIVGVEYGILVGVAINIVFLLYPSVRPTVIVETKKTASDIEYLMITPGNSLYFPAVDFIKTSVGKAGVSSRHLPVVIDCRYILGADFTAAKGISALINDFSVRKQPLYFFNTRKEVVTVFQGVLEEDFKYFTTSEELDTTLKENQFDDRSNEQGKLLYDMESEYCSNKWRRSAVELQEICNGDGNNLNHRLNSVQR</sequence>
<dbReference type="InterPro" id="IPR036513">
    <property type="entry name" value="STAS_dom_sf"/>
</dbReference>
<comment type="subcellular location">
    <subcellularLocation>
        <location evidence="1">Membrane</location>
        <topology evidence="1">Multi-pass membrane protein</topology>
    </subcellularLocation>
</comment>
<feature type="transmembrane region" description="Helical" evidence="5">
    <location>
        <begin position="256"/>
        <end position="279"/>
    </location>
</feature>
<feature type="transmembrane region" description="Helical" evidence="5">
    <location>
        <begin position="68"/>
        <end position="88"/>
    </location>
</feature>
<feature type="transmembrane region" description="Helical" evidence="5">
    <location>
        <begin position="138"/>
        <end position="158"/>
    </location>
</feature>
<feature type="transmembrane region" description="Helical" evidence="5">
    <location>
        <begin position="218"/>
        <end position="235"/>
    </location>
</feature>
<organism evidence="7 8">
    <name type="scientific">Henosepilachna vigintioctopunctata</name>
    <dbReference type="NCBI Taxonomy" id="420089"/>
    <lineage>
        <taxon>Eukaryota</taxon>
        <taxon>Metazoa</taxon>
        <taxon>Ecdysozoa</taxon>
        <taxon>Arthropoda</taxon>
        <taxon>Hexapoda</taxon>
        <taxon>Insecta</taxon>
        <taxon>Pterygota</taxon>
        <taxon>Neoptera</taxon>
        <taxon>Endopterygota</taxon>
        <taxon>Coleoptera</taxon>
        <taxon>Polyphaga</taxon>
        <taxon>Cucujiformia</taxon>
        <taxon>Coccinelloidea</taxon>
        <taxon>Coccinellidae</taxon>
        <taxon>Epilachninae</taxon>
        <taxon>Epilachnini</taxon>
        <taxon>Henosepilachna</taxon>
    </lineage>
</organism>
<keyword evidence="4 5" id="KW-0472">Membrane</keyword>
<feature type="transmembrane region" description="Helical" evidence="5">
    <location>
        <begin position="423"/>
        <end position="440"/>
    </location>
</feature>